<feature type="transmembrane region" description="Helical" evidence="1">
    <location>
        <begin position="70"/>
        <end position="88"/>
    </location>
</feature>
<feature type="transmembrane region" description="Helical" evidence="1">
    <location>
        <begin position="197"/>
        <end position="219"/>
    </location>
</feature>
<organism evidence="3 4">
    <name type="scientific">Horticoccus luteus</name>
    <dbReference type="NCBI Taxonomy" id="2862869"/>
    <lineage>
        <taxon>Bacteria</taxon>
        <taxon>Pseudomonadati</taxon>
        <taxon>Verrucomicrobiota</taxon>
        <taxon>Opitutia</taxon>
        <taxon>Opitutales</taxon>
        <taxon>Opitutaceae</taxon>
        <taxon>Horticoccus</taxon>
    </lineage>
</organism>
<dbReference type="EMBL" id="CP080507">
    <property type="protein sequence ID" value="QYM78814.1"/>
    <property type="molecule type" value="Genomic_DNA"/>
</dbReference>
<keyword evidence="1" id="KW-0812">Transmembrane</keyword>
<dbReference type="Pfam" id="PF14342">
    <property type="entry name" value="DUF4396"/>
    <property type="match status" value="1"/>
</dbReference>
<keyword evidence="1" id="KW-1133">Transmembrane helix</keyword>
<feature type="domain" description="DUF4396" evidence="2">
    <location>
        <begin position="117"/>
        <end position="258"/>
    </location>
</feature>
<accession>A0A8F9TW12</accession>
<keyword evidence="4" id="KW-1185">Reference proteome</keyword>
<dbReference type="AlphaFoldDB" id="A0A8F9TW12"/>
<gene>
    <name evidence="3" type="ORF">K0B96_16145</name>
</gene>
<reference evidence="3" key="1">
    <citation type="submission" date="2021-08" db="EMBL/GenBank/DDBJ databases">
        <title>Genome of a novel bacterium of the phylum Verrucomicrobia, Oleiharenicola sp. KSB-15.</title>
        <authorList>
            <person name="Chung J.-H."/>
            <person name="Ahn J.-H."/>
            <person name="Yoon Y."/>
            <person name="Kim D.-Y."/>
            <person name="An S.-H."/>
            <person name="Park I."/>
            <person name="Yeon J."/>
        </authorList>
    </citation>
    <scope>NUCLEOTIDE SEQUENCE</scope>
    <source>
        <strain evidence="3">KSB-15</strain>
    </source>
</reference>
<protein>
    <submittedName>
        <fullName evidence="3">DUF4396 domain-containing protein</fullName>
    </submittedName>
</protein>
<feature type="transmembrane region" description="Helical" evidence="1">
    <location>
        <begin position="35"/>
        <end position="58"/>
    </location>
</feature>
<dbReference type="InterPro" id="IPR025509">
    <property type="entry name" value="DUF4396"/>
</dbReference>
<evidence type="ECO:0000313" key="3">
    <source>
        <dbReference type="EMBL" id="QYM78814.1"/>
    </source>
</evidence>
<feature type="transmembrane region" description="Helical" evidence="1">
    <location>
        <begin position="231"/>
        <end position="253"/>
    </location>
</feature>
<keyword evidence="1" id="KW-0472">Membrane</keyword>
<dbReference type="KEGG" id="ole:K0B96_16145"/>
<feature type="transmembrane region" description="Helical" evidence="1">
    <location>
        <begin position="155"/>
        <end position="176"/>
    </location>
</feature>
<dbReference type="Proteomes" id="UP000825051">
    <property type="component" value="Chromosome"/>
</dbReference>
<proteinExistence type="predicted"/>
<evidence type="ECO:0000259" key="2">
    <source>
        <dbReference type="Pfam" id="PF14342"/>
    </source>
</evidence>
<evidence type="ECO:0000256" key="1">
    <source>
        <dbReference type="SAM" id="Phobius"/>
    </source>
</evidence>
<evidence type="ECO:0000313" key="4">
    <source>
        <dbReference type="Proteomes" id="UP000825051"/>
    </source>
</evidence>
<name>A0A8F9TW12_9BACT</name>
<sequence>MRLPRPQPTIRHCLMSAALPRAGSARRCRVMHGSLPTLAVISLSLSAVCSLIILVHLLRGHRQHMWIMNIVWVVTALYAGPFALWAYFRWGVLSTQRVVMQAKHRGEMPPGHRKPFWQMAAVGTLHCGSGCTLGDVVAETFLLIVPLSLFGKPLFAAWALDYVLALLFGVAFQYFTIKPMRGLSAGAALKSALKADVLSLTAWQIGMYGWMAVVVFLLFGHELDKTGPVFWFEMQIAMLCGFVTSYPVNRWLLKTGIKEKM</sequence>